<dbReference type="STRING" id="413071.G9MVI9"/>
<dbReference type="EMBL" id="ABDF02000070">
    <property type="protein sequence ID" value="EHK21488.1"/>
    <property type="molecule type" value="Genomic_DNA"/>
</dbReference>
<dbReference type="GeneID" id="25790507"/>
<accession>G9MVI9</accession>
<sequence>MFRTIEIAISSLIRQKAETKSCEAHMQDLSRALDENIALTKELQQLRPEIELLRQQVANYEKMLSEQREKETASKKQSKAEKSNDESEDITELRAALDKITEKLAQEERQRETIKSKHRKELEESEDQNHKLEGRISTLEKKLKDSQKELRDVRKQLKASQSSSKGDEPEDENAARSQEETAKPRAKDQSPTQKERLTRKSKRATEQAIMGEKSTFSITPFLNKSKDATLNIANETNGLGLSLDDVLAQEGDDNASPLVMAKKSDAQPIIAPDAEQDTVTPLRPREKLASKRKAAAAAATEDEDEDHMTKLTASVRKIGRAKPEDTKDEEASEALDSKEAASAKRSATADPGSVVEHRKRKRKLLNKTNDIILEEDETGEGVQPMEAPPGRTRRVKSSLTSAFNSQTGRKSFSPLKRHKRGVNASFLA</sequence>
<dbReference type="Proteomes" id="UP000007115">
    <property type="component" value="Unassembled WGS sequence"/>
</dbReference>
<dbReference type="eggNOG" id="ENOG502SIQW">
    <property type="taxonomic scope" value="Eukaryota"/>
</dbReference>
<feature type="region of interest" description="Disordered" evidence="1">
    <location>
        <begin position="264"/>
        <end position="428"/>
    </location>
</feature>
<reference evidence="2 3" key="1">
    <citation type="journal article" date="2011" name="Genome Biol.">
        <title>Comparative genome sequence analysis underscores mycoparasitism as the ancestral life style of Trichoderma.</title>
        <authorList>
            <person name="Kubicek C.P."/>
            <person name="Herrera-Estrella A."/>
            <person name="Seidl-Seiboth V."/>
            <person name="Martinez D.A."/>
            <person name="Druzhinina I.S."/>
            <person name="Thon M."/>
            <person name="Zeilinger S."/>
            <person name="Casas-Flores S."/>
            <person name="Horwitz B.A."/>
            <person name="Mukherjee P.K."/>
            <person name="Mukherjee M."/>
            <person name="Kredics L."/>
            <person name="Alcaraz L.D."/>
            <person name="Aerts A."/>
            <person name="Antal Z."/>
            <person name="Atanasova L."/>
            <person name="Cervantes-Badillo M.G."/>
            <person name="Challacombe J."/>
            <person name="Chertkov O."/>
            <person name="McCluskey K."/>
            <person name="Coulpier F."/>
            <person name="Deshpande N."/>
            <person name="von Doehren H."/>
            <person name="Ebbole D.J."/>
            <person name="Esquivel-Naranjo E.U."/>
            <person name="Fekete E."/>
            <person name="Flipphi M."/>
            <person name="Glaser F."/>
            <person name="Gomez-Rodriguez E.Y."/>
            <person name="Gruber S."/>
            <person name="Han C."/>
            <person name="Henrissat B."/>
            <person name="Hermosa R."/>
            <person name="Hernandez-Onate M."/>
            <person name="Karaffa L."/>
            <person name="Kosti I."/>
            <person name="Le Crom S."/>
            <person name="Lindquist E."/>
            <person name="Lucas S."/>
            <person name="Luebeck M."/>
            <person name="Luebeck P.S."/>
            <person name="Margeot A."/>
            <person name="Metz B."/>
            <person name="Misra M."/>
            <person name="Nevalainen H."/>
            <person name="Omann M."/>
            <person name="Packer N."/>
            <person name="Perrone G."/>
            <person name="Uresti-Rivera E.E."/>
            <person name="Salamov A."/>
            <person name="Schmoll M."/>
            <person name="Seiboth B."/>
            <person name="Shapiro H."/>
            <person name="Sukno S."/>
            <person name="Tamayo-Ramos J.A."/>
            <person name="Tisch D."/>
            <person name="Wiest A."/>
            <person name="Wilkinson H.H."/>
            <person name="Zhang M."/>
            <person name="Coutinho P.M."/>
            <person name="Kenerley C.M."/>
            <person name="Monte E."/>
            <person name="Baker S.E."/>
            <person name="Grigoriev I.V."/>
        </authorList>
    </citation>
    <scope>NUCLEOTIDE SEQUENCE [LARGE SCALE GENOMIC DNA]</scope>
    <source>
        <strain evidence="3">Gv29-8 / FGSC 10586</strain>
    </source>
</reference>
<dbReference type="RefSeq" id="XP_013955682.1">
    <property type="nucleotide sequence ID" value="XM_014100207.1"/>
</dbReference>
<feature type="compositionally biased region" description="Basic and acidic residues" evidence="1">
    <location>
        <begin position="127"/>
        <end position="155"/>
    </location>
</feature>
<evidence type="ECO:0000313" key="2">
    <source>
        <dbReference type="EMBL" id="EHK21488.1"/>
    </source>
</evidence>
<evidence type="ECO:0000313" key="3">
    <source>
        <dbReference type="Proteomes" id="UP000007115"/>
    </source>
</evidence>
<protein>
    <submittedName>
        <fullName evidence="2">Uncharacterized protein</fullName>
    </submittedName>
</protein>
<dbReference type="AlphaFoldDB" id="G9MVI9"/>
<dbReference type="HOGENOM" id="CLU_641020_0_0_1"/>
<comment type="caution">
    <text evidence="2">The sequence shown here is derived from an EMBL/GenBank/DDBJ whole genome shotgun (WGS) entry which is preliminary data.</text>
</comment>
<keyword evidence="3" id="KW-1185">Reference proteome</keyword>
<organism evidence="2 3">
    <name type="scientific">Hypocrea virens (strain Gv29-8 / FGSC 10586)</name>
    <name type="common">Gliocladium virens</name>
    <name type="synonym">Trichoderma virens</name>
    <dbReference type="NCBI Taxonomy" id="413071"/>
    <lineage>
        <taxon>Eukaryota</taxon>
        <taxon>Fungi</taxon>
        <taxon>Dikarya</taxon>
        <taxon>Ascomycota</taxon>
        <taxon>Pezizomycotina</taxon>
        <taxon>Sordariomycetes</taxon>
        <taxon>Hypocreomycetidae</taxon>
        <taxon>Hypocreales</taxon>
        <taxon>Hypocreaceae</taxon>
        <taxon>Trichoderma</taxon>
    </lineage>
</organism>
<dbReference type="OMA" id="NMPVQAK"/>
<feature type="compositionally biased region" description="Basic and acidic residues" evidence="1">
    <location>
        <begin position="173"/>
        <end position="198"/>
    </location>
</feature>
<feature type="region of interest" description="Disordered" evidence="1">
    <location>
        <begin position="64"/>
        <end position="214"/>
    </location>
</feature>
<dbReference type="OrthoDB" id="20105at2759"/>
<dbReference type="InParanoid" id="G9MVI9"/>
<gene>
    <name evidence="2" type="ORF">TRIVIDRAFT_209398</name>
</gene>
<feature type="compositionally biased region" description="Polar residues" evidence="1">
    <location>
        <begin position="397"/>
        <end position="410"/>
    </location>
</feature>
<feature type="compositionally biased region" description="Basic and acidic residues" evidence="1">
    <location>
        <begin position="64"/>
        <end position="115"/>
    </location>
</feature>
<evidence type="ECO:0000256" key="1">
    <source>
        <dbReference type="SAM" id="MobiDB-lite"/>
    </source>
</evidence>
<proteinExistence type="predicted"/>
<name>G9MVI9_HYPVG</name>
<dbReference type="VEuPathDB" id="FungiDB:TRIVIDRAFT_209398"/>